<dbReference type="Proteomes" id="UP001207626">
    <property type="component" value="Unassembled WGS sequence"/>
</dbReference>
<gene>
    <name evidence="1" type="ORF">M5X09_18195</name>
</gene>
<proteinExistence type="predicted"/>
<dbReference type="EMBL" id="JAMDLW010000023">
    <property type="protein sequence ID" value="MCY9521574.1"/>
    <property type="molecule type" value="Genomic_DNA"/>
</dbReference>
<protein>
    <submittedName>
        <fullName evidence="1">Uncharacterized protein</fullName>
    </submittedName>
</protein>
<dbReference type="RefSeq" id="WP_268601579.1">
    <property type="nucleotide sequence ID" value="NZ_JAMDLV010000006.1"/>
</dbReference>
<organism evidence="1 2">
    <name type="scientific">Paenibacillus apiarius</name>
    <dbReference type="NCBI Taxonomy" id="46240"/>
    <lineage>
        <taxon>Bacteria</taxon>
        <taxon>Bacillati</taxon>
        <taxon>Bacillota</taxon>
        <taxon>Bacilli</taxon>
        <taxon>Bacillales</taxon>
        <taxon>Paenibacillaceae</taxon>
        <taxon>Paenibacillus</taxon>
    </lineage>
</organism>
<keyword evidence="2" id="KW-1185">Reference proteome</keyword>
<evidence type="ECO:0000313" key="2">
    <source>
        <dbReference type="Proteomes" id="UP001207626"/>
    </source>
</evidence>
<comment type="caution">
    <text evidence="1">The sequence shown here is derived from an EMBL/GenBank/DDBJ whole genome shotgun (WGS) entry which is preliminary data.</text>
</comment>
<accession>A0ABT4DW46</accession>
<sequence>MRIEVTNQCFTITDDQGRSISNEWDEVCRVHVYVIDCVLWTNRCIELEFEYGKFAEVHDDYEGWEELVNQLDHYLPMTDHSWRERLMNCGPDDKVDTIFERMASNR</sequence>
<evidence type="ECO:0000313" key="1">
    <source>
        <dbReference type="EMBL" id="MCY9521574.1"/>
    </source>
</evidence>
<reference evidence="1 2" key="1">
    <citation type="submission" date="2022-05" db="EMBL/GenBank/DDBJ databases">
        <title>Genome Sequencing of Bee-Associated Microbes.</title>
        <authorList>
            <person name="Dunlap C."/>
        </authorList>
    </citation>
    <scope>NUCLEOTIDE SEQUENCE [LARGE SCALE GENOMIC DNA]</scope>
    <source>
        <strain evidence="1 2">NRRL NRS-1438</strain>
    </source>
</reference>
<name>A0ABT4DW46_9BACL</name>